<feature type="DNA-binding region" description="OmpR/PhoB-type" evidence="7">
    <location>
        <begin position="125"/>
        <end position="225"/>
    </location>
</feature>
<keyword evidence="5" id="KW-0804">Transcription</keyword>
<comment type="caution">
    <text evidence="6">Lacks conserved residue(s) required for the propagation of feature annotation.</text>
</comment>
<dbReference type="GO" id="GO:0000976">
    <property type="term" value="F:transcription cis-regulatory region binding"/>
    <property type="evidence" value="ECO:0007669"/>
    <property type="project" value="TreeGrafter"/>
</dbReference>
<evidence type="ECO:0000256" key="4">
    <source>
        <dbReference type="ARBA" id="ARBA00023125"/>
    </source>
</evidence>
<dbReference type="Gene3D" id="1.10.10.10">
    <property type="entry name" value="Winged helix-like DNA-binding domain superfamily/Winged helix DNA-binding domain"/>
    <property type="match status" value="1"/>
</dbReference>
<dbReference type="CDD" id="cd00383">
    <property type="entry name" value="trans_reg_C"/>
    <property type="match status" value="1"/>
</dbReference>
<dbReference type="InterPro" id="IPR001867">
    <property type="entry name" value="OmpR/PhoB-type_DNA-bd"/>
</dbReference>
<evidence type="ECO:0000256" key="2">
    <source>
        <dbReference type="ARBA" id="ARBA00023012"/>
    </source>
</evidence>
<dbReference type="AlphaFoldDB" id="A0A0H4T9T1"/>
<keyword evidence="4 7" id="KW-0238">DNA-binding</keyword>
<dbReference type="SUPFAM" id="SSF46894">
    <property type="entry name" value="C-terminal effector domain of the bipartite response regulators"/>
    <property type="match status" value="1"/>
</dbReference>
<dbReference type="InterPro" id="IPR039420">
    <property type="entry name" value="WalR-like"/>
</dbReference>
<dbReference type="Gene3D" id="3.40.50.2300">
    <property type="match status" value="1"/>
</dbReference>
<dbReference type="InterPro" id="IPR036388">
    <property type="entry name" value="WH-like_DNA-bd_sf"/>
</dbReference>
<reference evidence="10" key="1">
    <citation type="journal article" date="2015" name="ISME J.">
        <title>Aquifer environment selects for microbial species cohorts in sediment and groundwater.</title>
        <authorList>
            <person name="Hug L.A."/>
            <person name="Thomas B.C."/>
            <person name="Brown C.T."/>
            <person name="Frischkorn K.R."/>
            <person name="Williams K.H."/>
            <person name="Tringe S.G."/>
            <person name="Banfield J.F."/>
        </authorList>
    </citation>
    <scope>NUCLEOTIDE SEQUENCE</scope>
</reference>
<dbReference type="InterPro" id="IPR011006">
    <property type="entry name" value="CheY-like_superfamily"/>
</dbReference>
<dbReference type="PANTHER" id="PTHR48111">
    <property type="entry name" value="REGULATOR OF RPOS"/>
    <property type="match status" value="1"/>
</dbReference>
<dbReference type="GO" id="GO:0006355">
    <property type="term" value="P:regulation of DNA-templated transcription"/>
    <property type="evidence" value="ECO:0007669"/>
    <property type="project" value="InterPro"/>
</dbReference>
<sequence>MQAIVVSNDADEREILTFVLRHAGLAVAASGDLQRVLSNWLEHPADIILVALDRHTRLVEDVADVRAVTAVPILIIMDAPPEADLCAALQGGADLILARPVAGRVIASYVQVLVRRSGGVPLFVLPRLDLQDVALDPATRTIVVAGHEPRKLTQLEFRLLFVLMTNRGQVIPTDVIVERVWGYAGQGERELVRGLVSRLRHKMEPNPDQPRYIETVQGVGYRFIVDEGLPEVQPGPPPTPSA</sequence>
<dbReference type="InterPro" id="IPR016032">
    <property type="entry name" value="Sig_transdc_resp-reg_C-effctor"/>
</dbReference>
<keyword evidence="2" id="KW-0902">Two-component regulatory system</keyword>
<dbReference type="PROSITE" id="PS51755">
    <property type="entry name" value="OMPR_PHOB"/>
    <property type="match status" value="1"/>
</dbReference>
<evidence type="ECO:0000256" key="7">
    <source>
        <dbReference type="PROSITE-ProRule" id="PRU01091"/>
    </source>
</evidence>
<evidence type="ECO:0000259" key="8">
    <source>
        <dbReference type="PROSITE" id="PS50110"/>
    </source>
</evidence>
<feature type="domain" description="OmpR/PhoB-type" evidence="9">
    <location>
        <begin position="125"/>
        <end position="225"/>
    </location>
</feature>
<dbReference type="PANTHER" id="PTHR48111:SF21">
    <property type="entry name" value="DNA-BINDING DUAL MASTER TRANSCRIPTIONAL REGULATOR RPAA"/>
    <property type="match status" value="1"/>
</dbReference>
<proteinExistence type="predicted"/>
<keyword evidence="3" id="KW-0805">Transcription regulation</keyword>
<keyword evidence="1" id="KW-0597">Phosphoprotein</keyword>
<accession>A0A0H4T9T1</accession>
<dbReference type="PROSITE" id="PS50110">
    <property type="entry name" value="RESPONSE_REGULATORY"/>
    <property type="match status" value="1"/>
</dbReference>
<protein>
    <submittedName>
        <fullName evidence="10">Two component transcriptional regulator</fullName>
    </submittedName>
</protein>
<dbReference type="EMBL" id="KT007016">
    <property type="protein sequence ID" value="AKQ03550.1"/>
    <property type="molecule type" value="Genomic_DNA"/>
</dbReference>
<name>A0A0H4T9T1_9CHLR</name>
<dbReference type="GO" id="GO:0032993">
    <property type="term" value="C:protein-DNA complex"/>
    <property type="evidence" value="ECO:0007669"/>
    <property type="project" value="TreeGrafter"/>
</dbReference>
<dbReference type="SMART" id="SM00862">
    <property type="entry name" value="Trans_reg_C"/>
    <property type="match status" value="1"/>
</dbReference>
<evidence type="ECO:0000256" key="6">
    <source>
        <dbReference type="PROSITE-ProRule" id="PRU00169"/>
    </source>
</evidence>
<dbReference type="GO" id="GO:0005829">
    <property type="term" value="C:cytosol"/>
    <property type="evidence" value="ECO:0007669"/>
    <property type="project" value="TreeGrafter"/>
</dbReference>
<feature type="domain" description="Response regulatory" evidence="8">
    <location>
        <begin position="2"/>
        <end position="114"/>
    </location>
</feature>
<organism evidence="10">
    <name type="scientific">uncultured Chloroflexi bacterium Rifle_16ft_4_minimus_38099</name>
    <dbReference type="NCBI Taxonomy" id="1665073"/>
    <lineage>
        <taxon>Bacteria</taxon>
        <taxon>Bacillati</taxon>
        <taxon>Chloroflexota</taxon>
        <taxon>environmental samples</taxon>
    </lineage>
</organism>
<dbReference type="Pfam" id="PF00486">
    <property type="entry name" value="Trans_reg_C"/>
    <property type="match status" value="1"/>
</dbReference>
<evidence type="ECO:0000313" key="10">
    <source>
        <dbReference type="EMBL" id="AKQ03550.1"/>
    </source>
</evidence>
<dbReference type="GO" id="GO:0000156">
    <property type="term" value="F:phosphorelay response regulator activity"/>
    <property type="evidence" value="ECO:0007669"/>
    <property type="project" value="TreeGrafter"/>
</dbReference>
<dbReference type="InterPro" id="IPR001789">
    <property type="entry name" value="Sig_transdc_resp-reg_receiver"/>
</dbReference>
<evidence type="ECO:0000259" key="9">
    <source>
        <dbReference type="PROSITE" id="PS51755"/>
    </source>
</evidence>
<evidence type="ECO:0000256" key="1">
    <source>
        <dbReference type="ARBA" id="ARBA00022553"/>
    </source>
</evidence>
<evidence type="ECO:0000256" key="5">
    <source>
        <dbReference type="ARBA" id="ARBA00023163"/>
    </source>
</evidence>
<evidence type="ECO:0000256" key="3">
    <source>
        <dbReference type="ARBA" id="ARBA00023015"/>
    </source>
</evidence>
<dbReference type="SUPFAM" id="SSF52172">
    <property type="entry name" value="CheY-like"/>
    <property type="match status" value="1"/>
</dbReference>